<dbReference type="AlphaFoldDB" id="A0A381SY94"/>
<dbReference type="InterPro" id="IPR002509">
    <property type="entry name" value="NODB_dom"/>
</dbReference>
<gene>
    <name evidence="2" type="ORF">METZ01_LOCUS61115</name>
</gene>
<name>A0A381SY94_9ZZZZ</name>
<proteinExistence type="predicted"/>
<dbReference type="PANTHER" id="PTHR10587">
    <property type="entry name" value="GLYCOSYL TRANSFERASE-RELATED"/>
    <property type="match status" value="1"/>
</dbReference>
<protein>
    <recommendedName>
        <fullName evidence="1">NodB homology domain-containing protein</fullName>
    </recommendedName>
</protein>
<sequence>MLTPLLLDLLDRHGAHASFFPLGRNLEPRWGEEEVQDLLSRGHTVGNHSWNHRRMADMHPWAVAADLDSTSSLVEYLGGFRPSCFRAPYGDRNEVVDAVAESLGMVHVGWTADPQEWRDPWVPVALAYLTEERHDGSVVLLHDRKWLALHIVAEVLPAFIADGWRFEALPACRPAAEREARIATRGPGDVPVGLVERAWRSAGVVHISGWAFDADAPDGGLELVVAGDPVPTVLGATTTDHDFHLMVGDHDPGGPICLWARNAGRSRHDASLGCHLPDLP</sequence>
<dbReference type="PROSITE" id="PS51677">
    <property type="entry name" value="NODB"/>
    <property type="match status" value="1"/>
</dbReference>
<accession>A0A381SY94</accession>
<dbReference type="GO" id="GO:0005975">
    <property type="term" value="P:carbohydrate metabolic process"/>
    <property type="evidence" value="ECO:0007669"/>
    <property type="project" value="InterPro"/>
</dbReference>
<reference evidence="2" key="1">
    <citation type="submission" date="2018-05" db="EMBL/GenBank/DDBJ databases">
        <authorList>
            <person name="Lanie J.A."/>
            <person name="Ng W.-L."/>
            <person name="Kazmierczak K.M."/>
            <person name="Andrzejewski T.M."/>
            <person name="Davidsen T.M."/>
            <person name="Wayne K.J."/>
            <person name="Tettelin H."/>
            <person name="Glass J.I."/>
            <person name="Rusch D."/>
            <person name="Podicherti R."/>
            <person name="Tsui H.-C.T."/>
            <person name="Winkler M.E."/>
        </authorList>
    </citation>
    <scope>NUCLEOTIDE SEQUENCE</scope>
</reference>
<dbReference type="Gene3D" id="3.20.20.370">
    <property type="entry name" value="Glycoside hydrolase/deacetylase"/>
    <property type="match status" value="1"/>
</dbReference>
<feature type="domain" description="NodB homology" evidence="1">
    <location>
        <begin position="1"/>
        <end position="167"/>
    </location>
</feature>
<dbReference type="InterPro" id="IPR011330">
    <property type="entry name" value="Glyco_hydro/deAcase_b/a-brl"/>
</dbReference>
<dbReference type="Pfam" id="PF01522">
    <property type="entry name" value="Polysacc_deac_1"/>
    <property type="match status" value="1"/>
</dbReference>
<dbReference type="SUPFAM" id="SSF88713">
    <property type="entry name" value="Glycoside hydrolase/deacetylase"/>
    <property type="match status" value="1"/>
</dbReference>
<dbReference type="EMBL" id="UINC01003666">
    <property type="protein sequence ID" value="SVA08261.1"/>
    <property type="molecule type" value="Genomic_DNA"/>
</dbReference>
<evidence type="ECO:0000259" key="1">
    <source>
        <dbReference type="PROSITE" id="PS51677"/>
    </source>
</evidence>
<dbReference type="GO" id="GO:0016810">
    <property type="term" value="F:hydrolase activity, acting on carbon-nitrogen (but not peptide) bonds"/>
    <property type="evidence" value="ECO:0007669"/>
    <property type="project" value="InterPro"/>
</dbReference>
<evidence type="ECO:0000313" key="2">
    <source>
        <dbReference type="EMBL" id="SVA08261.1"/>
    </source>
</evidence>
<dbReference type="InterPro" id="IPR050248">
    <property type="entry name" value="Polysacc_deacetylase_ArnD"/>
</dbReference>
<dbReference type="PANTHER" id="PTHR10587:SF137">
    <property type="entry name" value="4-DEOXY-4-FORMAMIDO-L-ARABINOSE-PHOSPHOUNDECAPRENOL DEFORMYLASE ARND-RELATED"/>
    <property type="match status" value="1"/>
</dbReference>
<organism evidence="2">
    <name type="scientific">marine metagenome</name>
    <dbReference type="NCBI Taxonomy" id="408172"/>
    <lineage>
        <taxon>unclassified sequences</taxon>
        <taxon>metagenomes</taxon>
        <taxon>ecological metagenomes</taxon>
    </lineage>
</organism>
<dbReference type="CDD" id="cd10917">
    <property type="entry name" value="CE4_NodB_like_6s_7s"/>
    <property type="match status" value="1"/>
</dbReference>